<dbReference type="AlphaFoldDB" id="X1T451"/>
<accession>X1T451</accession>
<feature type="non-terminal residue" evidence="1">
    <location>
        <position position="53"/>
    </location>
</feature>
<proteinExistence type="predicted"/>
<organism evidence="1">
    <name type="scientific">marine sediment metagenome</name>
    <dbReference type="NCBI Taxonomy" id="412755"/>
    <lineage>
        <taxon>unclassified sequences</taxon>
        <taxon>metagenomes</taxon>
        <taxon>ecological metagenomes</taxon>
    </lineage>
</organism>
<gene>
    <name evidence="1" type="ORF">S12H4_13353</name>
</gene>
<reference evidence="1" key="1">
    <citation type="journal article" date="2014" name="Front. Microbiol.">
        <title>High frequency of phylogenetically diverse reductive dehalogenase-homologous genes in deep subseafloor sedimentary metagenomes.</title>
        <authorList>
            <person name="Kawai M."/>
            <person name="Futagami T."/>
            <person name="Toyoda A."/>
            <person name="Takaki Y."/>
            <person name="Nishi S."/>
            <person name="Hori S."/>
            <person name="Arai W."/>
            <person name="Tsubouchi T."/>
            <person name="Morono Y."/>
            <person name="Uchiyama I."/>
            <person name="Ito T."/>
            <person name="Fujiyama A."/>
            <person name="Inagaki F."/>
            <person name="Takami H."/>
        </authorList>
    </citation>
    <scope>NUCLEOTIDE SEQUENCE</scope>
    <source>
        <strain evidence="1">Expedition CK06-06</strain>
    </source>
</reference>
<name>X1T451_9ZZZZ</name>
<protein>
    <submittedName>
        <fullName evidence="1">Uncharacterized protein</fullName>
    </submittedName>
</protein>
<comment type="caution">
    <text evidence="1">The sequence shown here is derived from an EMBL/GenBank/DDBJ whole genome shotgun (WGS) entry which is preliminary data.</text>
</comment>
<dbReference type="EMBL" id="BARW01006361">
    <property type="protein sequence ID" value="GAI74814.1"/>
    <property type="molecule type" value="Genomic_DNA"/>
</dbReference>
<sequence>MAKLTKKQKVGAGLGIFGLITAVVAATRVKAAEPLEYCCLYCPECFETYEELV</sequence>
<evidence type="ECO:0000313" key="1">
    <source>
        <dbReference type="EMBL" id="GAI74814.1"/>
    </source>
</evidence>